<feature type="transmembrane region" description="Helical" evidence="1">
    <location>
        <begin position="96"/>
        <end position="119"/>
    </location>
</feature>
<evidence type="ECO:0008006" key="4">
    <source>
        <dbReference type="Google" id="ProtNLM"/>
    </source>
</evidence>
<accession>A0A2S5J0Y6</accession>
<keyword evidence="1" id="KW-1133">Transmembrane helix</keyword>
<sequence length="131" mass="13907">MIRFLIHVVINLATAAIGLLLAGWIVPGVVLQPSGFLVAVVVFALAQGVLGPFVFNMARQYAAPILGGIGLVTTLIALTIASWFDGGLTISGFMAWVGATLLVWIVTALGGWILAWLFITRRSEKKSKTAQ</sequence>
<reference evidence="2 3" key="1">
    <citation type="journal article" date="2014" name="Int. J. Syst. Evol. Microbiol.">
        <title>Arthrobacter pityocampae sp. nov., isolated from Thaumetopoea pityocampa (Lep., Thaumetopoeidae).</title>
        <authorList>
            <person name="Ince I.A."/>
            <person name="Demirbag Z."/>
            <person name="Kati H."/>
        </authorList>
    </citation>
    <scope>NUCLEOTIDE SEQUENCE [LARGE SCALE GENOMIC DNA]</scope>
    <source>
        <strain evidence="2 3">Tp2</strain>
    </source>
</reference>
<feature type="transmembrane region" description="Helical" evidence="1">
    <location>
        <begin position="62"/>
        <end position="84"/>
    </location>
</feature>
<keyword evidence="1" id="KW-0472">Membrane</keyword>
<comment type="caution">
    <text evidence="2">The sequence shown here is derived from an EMBL/GenBank/DDBJ whole genome shotgun (WGS) entry which is preliminary data.</text>
</comment>
<gene>
    <name evidence="2" type="ORF">C4K88_00350</name>
</gene>
<keyword evidence="3" id="KW-1185">Reference proteome</keyword>
<organism evidence="2 3">
    <name type="scientific">Arthrobacter pityocampae</name>
    <dbReference type="NCBI Taxonomy" id="547334"/>
    <lineage>
        <taxon>Bacteria</taxon>
        <taxon>Bacillati</taxon>
        <taxon>Actinomycetota</taxon>
        <taxon>Actinomycetes</taxon>
        <taxon>Micrococcales</taxon>
        <taxon>Micrococcaceae</taxon>
        <taxon>Arthrobacter</taxon>
    </lineage>
</organism>
<dbReference type="EMBL" id="PRKW01000001">
    <property type="protein sequence ID" value="PPB50400.1"/>
    <property type="molecule type" value="Genomic_DNA"/>
</dbReference>
<dbReference type="InterPro" id="IPR007165">
    <property type="entry name" value="Phage_holin_4_2"/>
</dbReference>
<dbReference type="Proteomes" id="UP000239297">
    <property type="component" value="Unassembled WGS sequence"/>
</dbReference>
<name>A0A2S5J0Y6_9MICC</name>
<keyword evidence="1" id="KW-0812">Transmembrane</keyword>
<evidence type="ECO:0000313" key="3">
    <source>
        <dbReference type="Proteomes" id="UP000239297"/>
    </source>
</evidence>
<dbReference type="Pfam" id="PF04020">
    <property type="entry name" value="Phage_holin_4_2"/>
    <property type="match status" value="1"/>
</dbReference>
<evidence type="ECO:0000256" key="1">
    <source>
        <dbReference type="SAM" id="Phobius"/>
    </source>
</evidence>
<dbReference type="AlphaFoldDB" id="A0A2S5J0Y6"/>
<proteinExistence type="predicted"/>
<feature type="transmembrane region" description="Helical" evidence="1">
    <location>
        <begin position="36"/>
        <end position="55"/>
    </location>
</feature>
<evidence type="ECO:0000313" key="2">
    <source>
        <dbReference type="EMBL" id="PPB50400.1"/>
    </source>
</evidence>
<feature type="transmembrane region" description="Helical" evidence="1">
    <location>
        <begin position="12"/>
        <end position="30"/>
    </location>
</feature>
<dbReference type="OrthoDB" id="4871734at2"/>
<protein>
    <recommendedName>
        <fullName evidence="4">Phage holin family protein</fullName>
    </recommendedName>
</protein>